<sequence>MVETYIITPDYNGITFLEKYFSSLFSQTYQDFKIVFVDNSQTMASFEFIEKNYEDKLDNKIVYIKNPKNYGFAKATNRGIKKALEDSECQYIICLNNDIYAEPEFLEELIICAEKNPEAGSIQSKMIWGQHPELIDSVGIEYSKNGLGFNRGAYEPVEKYSVEEKILGCCAGACLYKRKALKDIEYNNEYFDEDFFAYYEDIDIALRLQSTGWKSVYCPNSVVYHYRGGTGGTLSSFNVYHSGRNYTYTLLKNMPPVTLLKNIHWAITAEFAQILINILRKKPVILKAKFDAYRNLFKMMEKRKNIKKINRKIENLFVLKWRPKFPKFD</sequence>
<dbReference type="PANTHER" id="PTHR43179">
    <property type="entry name" value="RHAMNOSYLTRANSFERASE WBBL"/>
    <property type="match status" value="1"/>
</dbReference>
<feature type="domain" description="Glycosyltransferase 2-like" evidence="4">
    <location>
        <begin position="6"/>
        <end position="184"/>
    </location>
</feature>
<evidence type="ECO:0000256" key="2">
    <source>
        <dbReference type="ARBA" id="ARBA00022676"/>
    </source>
</evidence>
<dbReference type="CDD" id="cd04186">
    <property type="entry name" value="GT_2_like_c"/>
    <property type="match status" value="1"/>
</dbReference>
<organism evidence="5 6">
    <name type="scientific">Methanococcus maripaludis KA1</name>
    <dbReference type="NCBI Taxonomy" id="637914"/>
    <lineage>
        <taxon>Archaea</taxon>
        <taxon>Methanobacteriati</taxon>
        <taxon>Methanobacteriota</taxon>
        <taxon>Methanomada group</taxon>
        <taxon>Methanococci</taxon>
        <taxon>Methanococcales</taxon>
        <taxon>Methanococcaceae</taxon>
        <taxon>Methanococcus</taxon>
    </lineage>
</organism>
<name>A0A2Z5PHM6_METMI</name>
<dbReference type="EMBL" id="AP011526">
    <property type="protein sequence ID" value="BAP61378.1"/>
    <property type="molecule type" value="Genomic_DNA"/>
</dbReference>
<dbReference type="GO" id="GO:0016757">
    <property type="term" value="F:glycosyltransferase activity"/>
    <property type="evidence" value="ECO:0007669"/>
    <property type="project" value="UniProtKB-KW"/>
</dbReference>
<dbReference type="AlphaFoldDB" id="A0A2Z5PHM6"/>
<evidence type="ECO:0000256" key="1">
    <source>
        <dbReference type="ARBA" id="ARBA00006739"/>
    </source>
</evidence>
<evidence type="ECO:0000313" key="6">
    <source>
        <dbReference type="Proteomes" id="UP000264208"/>
    </source>
</evidence>
<dbReference type="Proteomes" id="UP000264208">
    <property type="component" value="Chromosome"/>
</dbReference>
<evidence type="ECO:0000256" key="3">
    <source>
        <dbReference type="ARBA" id="ARBA00022679"/>
    </source>
</evidence>
<dbReference type="Gene3D" id="3.90.550.10">
    <property type="entry name" value="Spore Coat Polysaccharide Biosynthesis Protein SpsA, Chain A"/>
    <property type="match status" value="1"/>
</dbReference>
<dbReference type="KEGG" id="mmak:MMKA1_12610"/>
<comment type="similarity">
    <text evidence="1">Belongs to the glycosyltransferase 2 family.</text>
</comment>
<keyword evidence="3 5" id="KW-0808">Transferase</keyword>
<evidence type="ECO:0000313" key="5">
    <source>
        <dbReference type="EMBL" id="BAP61378.1"/>
    </source>
</evidence>
<dbReference type="Pfam" id="PF00535">
    <property type="entry name" value="Glycos_transf_2"/>
    <property type="match status" value="1"/>
</dbReference>
<proteinExistence type="inferred from homology"/>
<evidence type="ECO:0000259" key="4">
    <source>
        <dbReference type="Pfam" id="PF00535"/>
    </source>
</evidence>
<protein>
    <submittedName>
        <fullName evidence="5">Glycosyl transferase</fullName>
    </submittedName>
</protein>
<dbReference type="GeneID" id="41279669"/>
<dbReference type="PANTHER" id="PTHR43179:SF12">
    <property type="entry name" value="GALACTOFURANOSYLTRANSFERASE GLFT2"/>
    <property type="match status" value="1"/>
</dbReference>
<reference evidence="5 6" key="1">
    <citation type="submission" date="2009-06" db="EMBL/GenBank/DDBJ databases">
        <title>Molecular Evidence for Microbiologically Influenced Corrosion from genome of Methanogen.</title>
        <authorList>
            <person name="Ito N."/>
            <person name="Tsurumaru H."/>
            <person name="Shimizu A."/>
            <person name="Harada T."/>
            <person name="Hosoyama A."/>
            <person name="Horikawa H."/>
            <person name="Wakai S."/>
            <person name="Sasaki K."/>
            <person name="Nishijima K."/>
            <person name="Ataku H."/>
            <person name="Yamazaki J."/>
            <person name="Mise M."/>
            <person name="Yamazaki S."/>
            <person name="Tanikawa S."/>
            <person name="Harayama S."/>
            <person name="Fujita N."/>
        </authorList>
    </citation>
    <scope>NUCLEOTIDE SEQUENCE [LARGE SCALE GENOMIC DNA]</scope>
    <source>
        <strain evidence="6">KA1 ( NBRC 102054)</strain>
    </source>
</reference>
<accession>A0A2Z5PHM6</accession>
<keyword evidence="2" id="KW-0328">Glycosyltransferase</keyword>
<dbReference type="SUPFAM" id="SSF53448">
    <property type="entry name" value="Nucleotide-diphospho-sugar transferases"/>
    <property type="match status" value="1"/>
</dbReference>
<dbReference type="RefSeq" id="WP_146778306.1">
    <property type="nucleotide sequence ID" value="NZ_AP011526.1"/>
</dbReference>
<dbReference type="InterPro" id="IPR029044">
    <property type="entry name" value="Nucleotide-diphossugar_trans"/>
</dbReference>
<dbReference type="InterPro" id="IPR001173">
    <property type="entry name" value="Glyco_trans_2-like"/>
</dbReference>
<gene>
    <name evidence="5" type="ORF">MMKA1_12610</name>
</gene>